<name>A0ABV0KAV9_9CYAN</name>
<evidence type="ECO:0000313" key="1">
    <source>
        <dbReference type="EMBL" id="MEP0949920.1"/>
    </source>
</evidence>
<gene>
    <name evidence="1" type="ORF">NC992_23810</name>
</gene>
<accession>A0ABV0KAV9</accession>
<dbReference type="EMBL" id="JAMPKX010000016">
    <property type="protein sequence ID" value="MEP0949920.1"/>
    <property type="molecule type" value="Genomic_DNA"/>
</dbReference>
<evidence type="ECO:0000313" key="2">
    <source>
        <dbReference type="Proteomes" id="UP001482513"/>
    </source>
</evidence>
<proteinExistence type="predicted"/>
<comment type="caution">
    <text evidence="1">The sequence shown here is derived from an EMBL/GenBank/DDBJ whole genome shotgun (WGS) entry which is preliminary data.</text>
</comment>
<dbReference type="Proteomes" id="UP001482513">
    <property type="component" value="Unassembled WGS sequence"/>
</dbReference>
<reference evidence="1 2" key="1">
    <citation type="submission" date="2022-04" db="EMBL/GenBank/DDBJ databases">
        <title>Positive selection, recombination, and allopatry shape intraspecific diversity of widespread and dominant cyanobacteria.</title>
        <authorList>
            <person name="Wei J."/>
            <person name="Shu W."/>
            <person name="Hu C."/>
        </authorList>
    </citation>
    <scope>NUCLEOTIDE SEQUENCE [LARGE SCALE GENOMIC DNA]</scope>
    <source>
        <strain evidence="1 2">DQ-A4</strain>
    </source>
</reference>
<organism evidence="1 2">
    <name type="scientific">Leptolyngbya subtilissima DQ-A4</name>
    <dbReference type="NCBI Taxonomy" id="2933933"/>
    <lineage>
        <taxon>Bacteria</taxon>
        <taxon>Bacillati</taxon>
        <taxon>Cyanobacteriota</taxon>
        <taxon>Cyanophyceae</taxon>
        <taxon>Leptolyngbyales</taxon>
        <taxon>Leptolyngbyaceae</taxon>
        <taxon>Leptolyngbya group</taxon>
        <taxon>Leptolyngbya</taxon>
    </lineage>
</organism>
<protein>
    <submittedName>
        <fullName evidence="1">Uncharacterized protein</fullName>
    </submittedName>
</protein>
<keyword evidence="2" id="KW-1185">Reference proteome</keyword>
<dbReference type="RefSeq" id="WP_206755197.1">
    <property type="nucleotide sequence ID" value="NZ_JAMPKX010000016.1"/>
</dbReference>
<sequence length="64" mass="7452">MENRREGLFEQGCRDRSTDLLPQSTNADYWKGDRLGRSTGLDEVVRYFPTVEAFLAWRSQAINK</sequence>